<proteinExistence type="predicted"/>
<feature type="compositionally biased region" description="Polar residues" evidence="1">
    <location>
        <begin position="416"/>
        <end position="428"/>
    </location>
</feature>
<name>A0ABQ8KW17_9APHY</name>
<keyword evidence="3" id="KW-1185">Reference proteome</keyword>
<evidence type="ECO:0000313" key="3">
    <source>
        <dbReference type="Proteomes" id="UP000814176"/>
    </source>
</evidence>
<reference evidence="2 3" key="1">
    <citation type="journal article" date="2021" name="Environ. Microbiol.">
        <title>Gene family expansions and transcriptome signatures uncover fungal adaptations to wood decay.</title>
        <authorList>
            <person name="Hage H."/>
            <person name="Miyauchi S."/>
            <person name="Viragh M."/>
            <person name="Drula E."/>
            <person name="Min B."/>
            <person name="Chaduli D."/>
            <person name="Navarro D."/>
            <person name="Favel A."/>
            <person name="Norest M."/>
            <person name="Lesage-Meessen L."/>
            <person name="Balint B."/>
            <person name="Merenyi Z."/>
            <person name="de Eugenio L."/>
            <person name="Morin E."/>
            <person name="Martinez A.T."/>
            <person name="Baldrian P."/>
            <person name="Stursova M."/>
            <person name="Martinez M.J."/>
            <person name="Novotny C."/>
            <person name="Magnuson J.K."/>
            <person name="Spatafora J.W."/>
            <person name="Maurice S."/>
            <person name="Pangilinan J."/>
            <person name="Andreopoulos W."/>
            <person name="LaButti K."/>
            <person name="Hundley H."/>
            <person name="Na H."/>
            <person name="Kuo A."/>
            <person name="Barry K."/>
            <person name="Lipzen A."/>
            <person name="Henrissat B."/>
            <person name="Riley R."/>
            <person name="Ahrendt S."/>
            <person name="Nagy L.G."/>
            <person name="Grigoriev I.V."/>
            <person name="Martin F."/>
            <person name="Rosso M.N."/>
        </authorList>
    </citation>
    <scope>NUCLEOTIDE SEQUENCE [LARGE SCALE GENOMIC DNA]</scope>
    <source>
        <strain evidence="2 3">CIRM-BRFM 1785</strain>
    </source>
</reference>
<dbReference type="GeneID" id="72009571"/>
<feature type="compositionally biased region" description="Low complexity" evidence="1">
    <location>
        <begin position="146"/>
        <end position="156"/>
    </location>
</feature>
<protein>
    <submittedName>
        <fullName evidence="2">Uncharacterized protein</fullName>
    </submittedName>
</protein>
<evidence type="ECO:0000313" key="2">
    <source>
        <dbReference type="EMBL" id="KAH9843231.1"/>
    </source>
</evidence>
<dbReference type="EMBL" id="JADCUA010000002">
    <property type="protein sequence ID" value="KAH9843231.1"/>
    <property type="molecule type" value="Genomic_DNA"/>
</dbReference>
<dbReference type="Proteomes" id="UP000814176">
    <property type="component" value="Unassembled WGS sequence"/>
</dbReference>
<feature type="compositionally biased region" description="Low complexity" evidence="1">
    <location>
        <begin position="286"/>
        <end position="304"/>
    </location>
</feature>
<accession>A0ABQ8KW17</accession>
<sequence>MTGVSAEWAHAPSPCRPPSRALSPRSRGRAAVHAFFEAQAQAAARREEQACALAQRNDQPARPCPFDEPPPELPPAADALSPRSRARIVVRAHHERERQTAEAARRARQGRYSTERAPVAQAAPTRSSGGLPRASATGREVGPAGVRDSTVTVSTPVPHPSPPSPRIRPTRPPSHGQHVPVDRTCRPPPSPAPPAHRARAPPADAIQPARSPRAGAPSPSSDVRASAPRRHVNQPVRQAARPHANGAHDSARPAAVSRPSPLTTRETSSSDDIRGGRRTVRDHRAPGSLSSPASSSRADGPARANALLLDASDPPSSRKPASASVLLPRHSPDSRPPSRPFEQAALASVERDHRRLASPSFGVPASAPREHDGPPMCQAPHRHADGTLGKHTTPTAAPLDARASPDSACLAAASRPSLSTARKTSSSDNLRDGCRAVRDHRLPGSLPSSASSCRPVLVSTPRLSHPPDSLASVPPSRKEEPDLAGLDEELRRRIWQVRTCSRLVTEDSPESAAIANEEAALRREIWEARARARLAPRLV</sequence>
<evidence type="ECO:0000256" key="1">
    <source>
        <dbReference type="SAM" id="MobiDB-lite"/>
    </source>
</evidence>
<feature type="compositionally biased region" description="Low complexity" evidence="1">
    <location>
        <begin position="9"/>
        <end position="43"/>
    </location>
</feature>
<feature type="compositionally biased region" description="Basic and acidic residues" evidence="1">
    <location>
        <begin position="429"/>
        <end position="442"/>
    </location>
</feature>
<organism evidence="2 3">
    <name type="scientific">Rhodofomes roseus</name>
    <dbReference type="NCBI Taxonomy" id="34475"/>
    <lineage>
        <taxon>Eukaryota</taxon>
        <taxon>Fungi</taxon>
        <taxon>Dikarya</taxon>
        <taxon>Basidiomycota</taxon>
        <taxon>Agaricomycotina</taxon>
        <taxon>Agaricomycetes</taxon>
        <taxon>Polyporales</taxon>
        <taxon>Rhodofomes</taxon>
    </lineage>
</organism>
<comment type="caution">
    <text evidence="2">The sequence shown here is derived from an EMBL/GenBank/DDBJ whole genome shotgun (WGS) entry which is preliminary data.</text>
</comment>
<feature type="compositionally biased region" description="Pro residues" evidence="1">
    <location>
        <begin position="157"/>
        <end position="172"/>
    </location>
</feature>
<feature type="region of interest" description="Disordered" evidence="1">
    <location>
        <begin position="1"/>
        <end position="483"/>
    </location>
</feature>
<feature type="compositionally biased region" description="Pro residues" evidence="1">
    <location>
        <begin position="62"/>
        <end position="74"/>
    </location>
</feature>
<dbReference type="RefSeq" id="XP_047784278.1">
    <property type="nucleotide sequence ID" value="XM_047928839.1"/>
</dbReference>
<gene>
    <name evidence="2" type="ORF">C8Q71DRAFT_904149</name>
</gene>
<feature type="compositionally biased region" description="Basic and acidic residues" evidence="1">
    <location>
        <begin position="92"/>
        <end position="105"/>
    </location>
</feature>
<feature type="compositionally biased region" description="Low complexity" evidence="1">
    <location>
        <begin position="200"/>
        <end position="221"/>
    </location>
</feature>